<accession>A0A072P3F4</accession>
<dbReference type="EMBL" id="AMGV01000012">
    <property type="protein sequence ID" value="KEF53768.1"/>
    <property type="molecule type" value="Genomic_DNA"/>
</dbReference>
<feature type="signal peptide" evidence="2">
    <location>
        <begin position="1"/>
        <end position="20"/>
    </location>
</feature>
<organism evidence="4 5">
    <name type="scientific">Exophiala aquamarina CBS 119918</name>
    <dbReference type="NCBI Taxonomy" id="1182545"/>
    <lineage>
        <taxon>Eukaryota</taxon>
        <taxon>Fungi</taxon>
        <taxon>Dikarya</taxon>
        <taxon>Ascomycota</taxon>
        <taxon>Pezizomycotina</taxon>
        <taxon>Eurotiomycetes</taxon>
        <taxon>Chaetothyriomycetidae</taxon>
        <taxon>Chaetothyriales</taxon>
        <taxon>Herpotrichiellaceae</taxon>
        <taxon>Exophiala</taxon>
    </lineage>
</organism>
<feature type="transmembrane region" description="Helical" evidence="1">
    <location>
        <begin position="250"/>
        <end position="267"/>
    </location>
</feature>
<dbReference type="HOGENOM" id="CLU_035730_6_0_1"/>
<dbReference type="InterPro" id="IPR035940">
    <property type="entry name" value="CAP_sf"/>
</dbReference>
<dbReference type="Gene3D" id="3.40.33.10">
    <property type="entry name" value="CAP"/>
    <property type="match status" value="1"/>
</dbReference>
<gene>
    <name evidence="4" type="ORF">A1O9_10169</name>
</gene>
<keyword evidence="1" id="KW-1133">Transmembrane helix</keyword>
<reference evidence="4 5" key="1">
    <citation type="submission" date="2013-03" db="EMBL/GenBank/DDBJ databases">
        <title>The Genome Sequence of Exophiala aquamarina CBS 119918.</title>
        <authorList>
            <consortium name="The Broad Institute Genomics Platform"/>
            <person name="Cuomo C."/>
            <person name="de Hoog S."/>
            <person name="Gorbushina A."/>
            <person name="Walker B."/>
            <person name="Young S.K."/>
            <person name="Zeng Q."/>
            <person name="Gargeya S."/>
            <person name="Fitzgerald M."/>
            <person name="Haas B."/>
            <person name="Abouelleil A."/>
            <person name="Allen A.W."/>
            <person name="Alvarado L."/>
            <person name="Arachchi H.M."/>
            <person name="Berlin A.M."/>
            <person name="Chapman S.B."/>
            <person name="Gainer-Dewar J."/>
            <person name="Goldberg J."/>
            <person name="Griggs A."/>
            <person name="Gujja S."/>
            <person name="Hansen M."/>
            <person name="Howarth C."/>
            <person name="Imamovic A."/>
            <person name="Ireland A."/>
            <person name="Larimer J."/>
            <person name="McCowan C."/>
            <person name="Murphy C."/>
            <person name="Pearson M."/>
            <person name="Poon T.W."/>
            <person name="Priest M."/>
            <person name="Roberts A."/>
            <person name="Saif S."/>
            <person name="Shea T."/>
            <person name="Sisk P."/>
            <person name="Sykes S."/>
            <person name="Wortman J."/>
            <person name="Nusbaum C."/>
            <person name="Birren B."/>
        </authorList>
    </citation>
    <scope>NUCLEOTIDE SEQUENCE [LARGE SCALE GENOMIC DNA]</scope>
    <source>
        <strain evidence="4 5">CBS 119918</strain>
    </source>
</reference>
<evidence type="ECO:0000256" key="1">
    <source>
        <dbReference type="SAM" id="Phobius"/>
    </source>
</evidence>
<dbReference type="SMART" id="SM00198">
    <property type="entry name" value="SCP"/>
    <property type="match status" value="1"/>
</dbReference>
<sequence length="268" mass="29033">MRLLLAALTALTVQRHSLHAQARAQAQVTQTEIVATTITHYYTAPAPTVPLSPQYTDDLDFRTSILNSTNFYRYEHSAGFLYWNTTLAAYAQDYSSKCEWQHSHGAYGENLARGYTNVTAAVEAWGDERKDYNFSTSNPTGFTEPTGHFTQLVWLSTQSTGCGWTDCDGKNGLDGVYLVCEYWPPGNLVGQNNYWFKENVFPQRPGGDDGFNELAATRGATGGVPSLTASAPTATASSAGGESIGTISNVWASIGVTFAALLFGFGMS</sequence>
<feature type="domain" description="SCP" evidence="3">
    <location>
        <begin position="60"/>
        <end position="190"/>
    </location>
</feature>
<dbReference type="InterPro" id="IPR018244">
    <property type="entry name" value="Allrgn_V5/Tpx1_CS"/>
</dbReference>
<dbReference type="VEuPathDB" id="FungiDB:A1O9_10169"/>
<dbReference type="PROSITE" id="PS01009">
    <property type="entry name" value="CRISP_1"/>
    <property type="match status" value="1"/>
</dbReference>
<dbReference type="InterPro" id="IPR001283">
    <property type="entry name" value="CRISP-related"/>
</dbReference>
<dbReference type="STRING" id="1182545.A0A072P3F4"/>
<dbReference type="GeneID" id="25285074"/>
<dbReference type="Proteomes" id="UP000027920">
    <property type="component" value="Unassembled WGS sequence"/>
</dbReference>
<comment type="caution">
    <text evidence="4">The sequence shown here is derived from an EMBL/GenBank/DDBJ whole genome shotgun (WGS) entry which is preliminary data.</text>
</comment>
<feature type="chain" id="PRO_5001681210" description="SCP domain-containing protein" evidence="2">
    <location>
        <begin position="21"/>
        <end position="268"/>
    </location>
</feature>
<keyword evidence="1" id="KW-0812">Transmembrane</keyword>
<evidence type="ECO:0000313" key="4">
    <source>
        <dbReference type="EMBL" id="KEF53768.1"/>
    </source>
</evidence>
<keyword evidence="5" id="KW-1185">Reference proteome</keyword>
<protein>
    <recommendedName>
        <fullName evidence="3">SCP domain-containing protein</fullName>
    </recommendedName>
</protein>
<evidence type="ECO:0000313" key="5">
    <source>
        <dbReference type="Proteomes" id="UP000027920"/>
    </source>
</evidence>
<dbReference type="AlphaFoldDB" id="A0A072P3F4"/>
<proteinExistence type="predicted"/>
<name>A0A072P3F4_9EURO</name>
<dbReference type="GO" id="GO:0005576">
    <property type="term" value="C:extracellular region"/>
    <property type="evidence" value="ECO:0007669"/>
    <property type="project" value="InterPro"/>
</dbReference>
<dbReference type="SUPFAM" id="SSF55797">
    <property type="entry name" value="PR-1-like"/>
    <property type="match status" value="1"/>
</dbReference>
<dbReference type="RefSeq" id="XP_013256358.1">
    <property type="nucleotide sequence ID" value="XM_013400904.1"/>
</dbReference>
<dbReference type="PRINTS" id="PR00837">
    <property type="entry name" value="V5TPXLIKE"/>
</dbReference>
<evidence type="ECO:0000259" key="3">
    <source>
        <dbReference type="SMART" id="SM00198"/>
    </source>
</evidence>
<dbReference type="OrthoDB" id="337038at2759"/>
<keyword evidence="1" id="KW-0472">Membrane</keyword>
<keyword evidence="2" id="KW-0732">Signal</keyword>
<dbReference type="PANTHER" id="PTHR10334">
    <property type="entry name" value="CYSTEINE-RICH SECRETORY PROTEIN-RELATED"/>
    <property type="match status" value="1"/>
</dbReference>
<evidence type="ECO:0000256" key="2">
    <source>
        <dbReference type="SAM" id="SignalP"/>
    </source>
</evidence>
<dbReference type="InterPro" id="IPR014044">
    <property type="entry name" value="CAP_dom"/>
</dbReference>
<dbReference type="Pfam" id="PF00188">
    <property type="entry name" value="CAP"/>
    <property type="match status" value="1"/>
</dbReference>